<dbReference type="Proteomes" id="UP001285636">
    <property type="component" value="Unassembled WGS sequence"/>
</dbReference>
<dbReference type="Gene3D" id="1.10.530.10">
    <property type="match status" value="1"/>
</dbReference>
<dbReference type="SUPFAM" id="SSF53955">
    <property type="entry name" value="Lysozyme-like"/>
    <property type="match status" value="1"/>
</dbReference>
<sequence>MKKFFTFLFFMSFIILIIGVWSFEKNDQVRQLTYKTLIGQHHIPEEYVPIYQDAADEYDVPWELLASVHRVETIFSTMDPLISPVGAVGHFQFMPRTWVGWSYPGGDLGQIEDEIDITDVALIEEHRGYGVDATGNGVADPFDMYDAAYSAARYLADHGASDGEYEEALFAYNQSQEYVNQVMGYFNSYKQHYELVSLPFAYGKK</sequence>
<organism evidence="1 2">
    <name type="scientific">Alkalihalophilus pseudofirmus</name>
    <name type="common">Bacillus pseudofirmus</name>
    <dbReference type="NCBI Taxonomy" id="79885"/>
    <lineage>
        <taxon>Bacteria</taxon>
        <taxon>Bacillati</taxon>
        <taxon>Bacillota</taxon>
        <taxon>Bacilli</taxon>
        <taxon>Bacillales</taxon>
        <taxon>Bacillaceae</taxon>
        <taxon>Alkalihalophilus</taxon>
    </lineage>
</organism>
<name>A0AAJ2KU14_ALKPS</name>
<dbReference type="CDD" id="cd13399">
    <property type="entry name" value="Slt35-like"/>
    <property type="match status" value="1"/>
</dbReference>
<dbReference type="RefSeq" id="WP_289234538.1">
    <property type="nucleotide sequence ID" value="NZ_CP117835.1"/>
</dbReference>
<reference evidence="1" key="1">
    <citation type="submission" date="2023-10" db="EMBL/GenBank/DDBJ databases">
        <title>Screening of Alkalihalophilus pseudofirmusBZ-TG-HK211 and Its Alleviation of Salt Stress on Rapeseed Growth.</title>
        <authorList>
            <person name="Zhao B."/>
            <person name="Guo T."/>
        </authorList>
    </citation>
    <scope>NUCLEOTIDE SEQUENCE</scope>
    <source>
        <strain evidence="1">BZ-TG-HK211</strain>
    </source>
</reference>
<gene>
    <name evidence="1" type="ORF">RYX45_07830</name>
</gene>
<protein>
    <submittedName>
        <fullName evidence="1">Lytic transglycosylase domain-containing protein</fullName>
    </submittedName>
</protein>
<evidence type="ECO:0000313" key="2">
    <source>
        <dbReference type="Proteomes" id="UP001285636"/>
    </source>
</evidence>
<accession>A0AAJ2KU14</accession>
<dbReference type="EMBL" id="JAWJAY010000001">
    <property type="protein sequence ID" value="MDV2885087.1"/>
    <property type="molecule type" value="Genomic_DNA"/>
</dbReference>
<dbReference type="AlphaFoldDB" id="A0AAJ2KU14"/>
<dbReference type="InterPro" id="IPR023346">
    <property type="entry name" value="Lysozyme-like_dom_sf"/>
</dbReference>
<evidence type="ECO:0000313" key="1">
    <source>
        <dbReference type="EMBL" id="MDV2885087.1"/>
    </source>
</evidence>
<proteinExistence type="predicted"/>
<comment type="caution">
    <text evidence="1">The sequence shown here is derived from an EMBL/GenBank/DDBJ whole genome shotgun (WGS) entry which is preliminary data.</text>
</comment>